<feature type="compositionally biased region" description="Basic and acidic residues" evidence="1">
    <location>
        <begin position="99"/>
        <end position="109"/>
    </location>
</feature>
<protein>
    <submittedName>
        <fullName evidence="2">FYVE-type Zn finger-containing protein</fullName>
    </submittedName>
</protein>
<dbReference type="Proteomes" id="UP000007797">
    <property type="component" value="Unassembled WGS sequence"/>
</dbReference>
<feature type="region of interest" description="Disordered" evidence="1">
    <location>
        <begin position="99"/>
        <end position="199"/>
    </location>
</feature>
<dbReference type="EMBL" id="GL883010">
    <property type="protein sequence ID" value="EGG21849.1"/>
    <property type="molecule type" value="Genomic_DNA"/>
</dbReference>
<proteinExistence type="predicted"/>
<organism evidence="2 3">
    <name type="scientific">Cavenderia fasciculata</name>
    <name type="common">Slime mold</name>
    <name type="synonym">Dictyostelium fasciculatum</name>
    <dbReference type="NCBI Taxonomy" id="261658"/>
    <lineage>
        <taxon>Eukaryota</taxon>
        <taxon>Amoebozoa</taxon>
        <taxon>Evosea</taxon>
        <taxon>Eumycetozoa</taxon>
        <taxon>Dictyostelia</taxon>
        <taxon>Acytosteliales</taxon>
        <taxon>Cavenderiaceae</taxon>
        <taxon>Cavenderia</taxon>
    </lineage>
</organism>
<dbReference type="RefSeq" id="XP_004359700.1">
    <property type="nucleotide sequence ID" value="XM_004359643.1"/>
</dbReference>
<dbReference type="KEGG" id="dfa:DFA_01735"/>
<dbReference type="InterPro" id="IPR037138">
    <property type="entry name" value="His_deacetylse_dom_sf"/>
</dbReference>
<evidence type="ECO:0000313" key="2">
    <source>
        <dbReference type="EMBL" id="EGG21849.1"/>
    </source>
</evidence>
<gene>
    <name evidence="2" type="ORF">DFA_01735</name>
</gene>
<keyword evidence="3" id="KW-1185">Reference proteome</keyword>
<sequence>MIKEVAAKYSRGRIISVLEGGYGIERTNSLQRCLNMHLKALVEDSNSEILFNQAASGDFSLIKKLYNGSAVSTIRDPNKVGDIESLNYYDSISKDFQKEKAAEQERFEQHLNTTSSQLPSSSPASPSDGNNINNTSVNSNATDREMTDVTTTSTTSTTTNNNNNTTDQQQTNTTQENANNNNGNDSNVLNTSSPISNDQ</sequence>
<dbReference type="OrthoDB" id="424012at2759"/>
<feature type="compositionally biased region" description="Low complexity" evidence="1">
    <location>
        <begin position="115"/>
        <end position="140"/>
    </location>
</feature>
<dbReference type="GeneID" id="14873610"/>
<evidence type="ECO:0000256" key="1">
    <source>
        <dbReference type="SAM" id="MobiDB-lite"/>
    </source>
</evidence>
<feature type="compositionally biased region" description="Low complexity" evidence="1">
    <location>
        <begin position="150"/>
        <end position="192"/>
    </location>
</feature>
<name>F4PUI5_CACFS</name>
<reference evidence="3" key="1">
    <citation type="journal article" date="2011" name="Genome Res.">
        <title>Phylogeny-wide analysis of social amoeba genomes highlights ancient origins for complex intercellular communication.</title>
        <authorList>
            <person name="Heidel A.J."/>
            <person name="Lawal H.M."/>
            <person name="Felder M."/>
            <person name="Schilde C."/>
            <person name="Helps N.R."/>
            <person name="Tunggal B."/>
            <person name="Rivero F."/>
            <person name="John U."/>
            <person name="Schleicher M."/>
            <person name="Eichinger L."/>
            <person name="Platzer M."/>
            <person name="Noegel A.A."/>
            <person name="Schaap P."/>
            <person name="Gloeckner G."/>
        </authorList>
    </citation>
    <scope>NUCLEOTIDE SEQUENCE [LARGE SCALE GENOMIC DNA]</scope>
    <source>
        <strain evidence="3">SH3</strain>
    </source>
</reference>
<dbReference type="Gene3D" id="3.40.800.20">
    <property type="entry name" value="Histone deacetylase domain"/>
    <property type="match status" value="1"/>
</dbReference>
<dbReference type="AlphaFoldDB" id="F4PUI5"/>
<evidence type="ECO:0000313" key="3">
    <source>
        <dbReference type="Proteomes" id="UP000007797"/>
    </source>
</evidence>
<accession>F4PUI5</accession>